<gene>
    <name evidence="8" type="ORF">FPE_LOCUS16554</name>
</gene>
<keyword evidence="5" id="KW-0732">Signal</keyword>
<keyword evidence="2" id="KW-0547">Nucleotide-binding</keyword>
<evidence type="ECO:0000313" key="8">
    <source>
        <dbReference type="EMBL" id="CAI9769736.1"/>
    </source>
</evidence>
<dbReference type="Gene3D" id="3.40.50.300">
    <property type="entry name" value="P-loop containing nucleotide triphosphate hydrolases"/>
    <property type="match status" value="1"/>
</dbReference>
<proteinExistence type="predicted"/>
<dbReference type="Gene3D" id="1.20.5.4130">
    <property type="match status" value="1"/>
</dbReference>
<keyword evidence="4" id="KW-0067">ATP-binding</keyword>
<evidence type="ECO:0000313" key="9">
    <source>
        <dbReference type="Proteomes" id="UP000834106"/>
    </source>
</evidence>
<accession>A0AAD2DZS6</accession>
<name>A0AAD2DZS6_9LAMI</name>
<evidence type="ECO:0000256" key="1">
    <source>
        <dbReference type="ARBA" id="ARBA00022737"/>
    </source>
</evidence>
<dbReference type="Pfam" id="PF18052">
    <property type="entry name" value="Rx_N"/>
    <property type="match status" value="1"/>
</dbReference>
<evidence type="ECO:0000259" key="7">
    <source>
        <dbReference type="Pfam" id="PF18052"/>
    </source>
</evidence>
<dbReference type="InterPro" id="IPR027417">
    <property type="entry name" value="P-loop_NTPase"/>
</dbReference>
<dbReference type="InterPro" id="IPR041118">
    <property type="entry name" value="Rx_N"/>
</dbReference>
<protein>
    <recommendedName>
        <fullName evidence="10">Disease resistance RPP13-like protein 1</fullName>
    </recommendedName>
</protein>
<keyword evidence="3" id="KW-0611">Plant defense</keyword>
<evidence type="ECO:0000259" key="6">
    <source>
        <dbReference type="Pfam" id="PF00931"/>
    </source>
</evidence>
<evidence type="ECO:0008006" key="10">
    <source>
        <dbReference type="Google" id="ProtNLM"/>
    </source>
</evidence>
<dbReference type="SUPFAM" id="SSF52540">
    <property type="entry name" value="P-loop containing nucleoside triphosphate hydrolases"/>
    <property type="match status" value="1"/>
</dbReference>
<dbReference type="GO" id="GO:0005524">
    <property type="term" value="F:ATP binding"/>
    <property type="evidence" value="ECO:0007669"/>
    <property type="project" value="UniProtKB-KW"/>
</dbReference>
<dbReference type="GO" id="GO:0006952">
    <property type="term" value="P:defense response"/>
    <property type="evidence" value="ECO:0007669"/>
    <property type="project" value="UniProtKB-KW"/>
</dbReference>
<dbReference type="EMBL" id="OU503045">
    <property type="protein sequence ID" value="CAI9769736.1"/>
    <property type="molecule type" value="Genomic_DNA"/>
</dbReference>
<feature type="chain" id="PRO_5042040452" description="Disease resistance RPP13-like protein 1" evidence="5">
    <location>
        <begin position="23"/>
        <end position="405"/>
    </location>
</feature>
<evidence type="ECO:0000256" key="3">
    <source>
        <dbReference type="ARBA" id="ARBA00022821"/>
    </source>
</evidence>
<dbReference type="Pfam" id="PF00931">
    <property type="entry name" value="NB-ARC"/>
    <property type="match status" value="1"/>
</dbReference>
<dbReference type="InterPro" id="IPR002182">
    <property type="entry name" value="NB-ARC"/>
</dbReference>
<dbReference type="Proteomes" id="UP000834106">
    <property type="component" value="Chromosome 10"/>
</dbReference>
<dbReference type="GO" id="GO:0043531">
    <property type="term" value="F:ADP binding"/>
    <property type="evidence" value="ECO:0007669"/>
    <property type="project" value="InterPro"/>
</dbReference>
<feature type="signal peptide" evidence="5">
    <location>
        <begin position="1"/>
        <end position="22"/>
    </location>
</feature>
<dbReference type="AlphaFoldDB" id="A0AAD2DZS6"/>
<reference evidence="8" key="1">
    <citation type="submission" date="2023-05" db="EMBL/GenBank/DDBJ databases">
        <authorList>
            <person name="Huff M."/>
        </authorList>
    </citation>
    <scope>NUCLEOTIDE SEQUENCE</scope>
</reference>
<evidence type="ECO:0000256" key="2">
    <source>
        <dbReference type="ARBA" id="ARBA00022741"/>
    </source>
</evidence>
<dbReference type="PANTHER" id="PTHR36766">
    <property type="entry name" value="PLANT BROAD-SPECTRUM MILDEW RESISTANCE PROTEIN RPW8"/>
    <property type="match status" value="1"/>
</dbReference>
<evidence type="ECO:0000256" key="4">
    <source>
        <dbReference type="ARBA" id="ARBA00022840"/>
    </source>
</evidence>
<keyword evidence="1" id="KW-0677">Repeat</keyword>
<dbReference type="PANTHER" id="PTHR36766:SF51">
    <property type="entry name" value="DISEASE RESISTANCE RPP13-LIKE PROTEIN 1"/>
    <property type="match status" value="1"/>
</dbReference>
<keyword evidence="9" id="KW-1185">Reference proteome</keyword>
<sequence length="405" mass="46860">MPLGELFLSAFIQILFQQLASGLLVTFTQRERIDTHRKKWSQNLDFIQAVLDDAEDKQLTDQHVKVWLEGLRDLFYDLEDILDEITTLALIQRHKGVLPRTSLFRKLIPTCTGLLPGSIASNYRMMSKIKEISNRFDEIVKQRNGLKLENNLGGHSNRLVTRLPSTSLNEPHIYGRDKDKEAMRKLLIVTDDSGESKDLNMLQVSLQQELSKSKFLIVLDDLWNEDYEKWNTLCLPFQYGQPGSRIIVTTRLGHVASKVGSVPAYHMNLLTDGDCLSLLAHHAKRSIDADPDIREIGTCYRLDEKVNTNEEYRVPEKTRHASFLRHEFEVFTKFRAFKQVQGLRTFIPMPVQNSHVWPPFYLSNKILLELLPELHRLRVLSLSGYSITELPSIICKLFHLRCHRQ</sequence>
<evidence type="ECO:0000256" key="5">
    <source>
        <dbReference type="SAM" id="SignalP"/>
    </source>
</evidence>
<feature type="domain" description="NB-ARC" evidence="6">
    <location>
        <begin position="187"/>
        <end position="283"/>
    </location>
</feature>
<organism evidence="8 9">
    <name type="scientific">Fraxinus pennsylvanica</name>
    <dbReference type="NCBI Taxonomy" id="56036"/>
    <lineage>
        <taxon>Eukaryota</taxon>
        <taxon>Viridiplantae</taxon>
        <taxon>Streptophyta</taxon>
        <taxon>Embryophyta</taxon>
        <taxon>Tracheophyta</taxon>
        <taxon>Spermatophyta</taxon>
        <taxon>Magnoliopsida</taxon>
        <taxon>eudicotyledons</taxon>
        <taxon>Gunneridae</taxon>
        <taxon>Pentapetalae</taxon>
        <taxon>asterids</taxon>
        <taxon>lamiids</taxon>
        <taxon>Lamiales</taxon>
        <taxon>Oleaceae</taxon>
        <taxon>Oleeae</taxon>
        <taxon>Fraxinus</taxon>
    </lineage>
</organism>
<feature type="domain" description="Disease resistance N-terminal" evidence="7">
    <location>
        <begin position="11"/>
        <end position="94"/>
    </location>
</feature>